<sequence length="210" mass="22654">MTRRAWGLVLALSIVVFAVAVTAGRVAGPPDPEFAFTETQAGEPGAPVTWEPCVPIVYQVHTSRLLGGEGEALAFVDEAVEHVSALTGLRFRREPVGQPFDVAISWAAADEVDELAGKVAGVTRAAIKRYASREWFVSGQIVLDVEVFDRIGLGEEGRAILLHELGHLVGLDHVDSRAELMYRTTTGRLDYGRGDREGLVRLGKGTQSCS</sequence>
<dbReference type="InterPro" id="IPR001818">
    <property type="entry name" value="Pept_M10_metallopeptidase"/>
</dbReference>
<dbReference type="Pfam" id="PF00413">
    <property type="entry name" value="Peptidase_M10"/>
    <property type="match status" value="1"/>
</dbReference>
<evidence type="ECO:0000313" key="7">
    <source>
        <dbReference type="Proteomes" id="UP000582231"/>
    </source>
</evidence>
<dbReference type="GO" id="GO:0006508">
    <property type="term" value="P:proteolysis"/>
    <property type="evidence" value="ECO:0007669"/>
    <property type="project" value="UniProtKB-KW"/>
</dbReference>
<evidence type="ECO:0000256" key="1">
    <source>
        <dbReference type="ARBA" id="ARBA00022670"/>
    </source>
</evidence>
<keyword evidence="1" id="KW-0645">Protease</keyword>
<evidence type="ECO:0000313" key="6">
    <source>
        <dbReference type="EMBL" id="NYD31059.1"/>
    </source>
</evidence>
<dbReference type="SUPFAM" id="SSF55486">
    <property type="entry name" value="Metalloproteases ('zincins'), catalytic domain"/>
    <property type="match status" value="1"/>
</dbReference>
<dbReference type="GO" id="GO:0004222">
    <property type="term" value="F:metalloendopeptidase activity"/>
    <property type="evidence" value="ECO:0007669"/>
    <property type="project" value="InterPro"/>
</dbReference>
<organism evidence="6 7">
    <name type="scientific">Nocardioides kongjuensis</name>
    <dbReference type="NCBI Taxonomy" id="349522"/>
    <lineage>
        <taxon>Bacteria</taxon>
        <taxon>Bacillati</taxon>
        <taxon>Actinomycetota</taxon>
        <taxon>Actinomycetes</taxon>
        <taxon>Propionibacteriales</taxon>
        <taxon>Nocardioidaceae</taxon>
        <taxon>Nocardioides</taxon>
    </lineage>
</organism>
<dbReference type="AlphaFoldDB" id="A0A852RKB2"/>
<keyword evidence="7" id="KW-1185">Reference proteome</keyword>
<dbReference type="EMBL" id="JACCBF010000001">
    <property type="protein sequence ID" value="NYD31059.1"/>
    <property type="molecule type" value="Genomic_DNA"/>
</dbReference>
<comment type="caution">
    <text evidence="6">The sequence shown here is derived from an EMBL/GenBank/DDBJ whole genome shotgun (WGS) entry which is preliminary data.</text>
</comment>
<keyword evidence="2" id="KW-0479">Metal-binding</keyword>
<accession>A0A852RKB2</accession>
<protein>
    <recommendedName>
        <fullName evidence="5">Peptidase metallopeptidase domain-containing protein</fullName>
    </recommendedName>
</protein>
<evidence type="ECO:0000259" key="5">
    <source>
        <dbReference type="SMART" id="SM00235"/>
    </source>
</evidence>
<dbReference type="InterPro" id="IPR006026">
    <property type="entry name" value="Peptidase_Metallo"/>
</dbReference>
<dbReference type="SMART" id="SM00235">
    <property type="entry name" value="ZnMc"/>
    <property type="match status" value="1"/>
</dbReference>
<feature type="domain" description="Peptidase metallopeptidase" evidence="5">
    <location>
        <begin position="46"/>
        <end position="204"/>
    </location>
</feature>
<dbReference type="Gene3D" id="3.40.390.10">
    <property type="entry name" value="Collagenase (Catalytic Domain)"/>
    <property type="match status" value="1"/>
</dbReference>
<dbReference type="GO" id="GO:0008270">
    <property type="term" value="F:zinc ion binding"/>
    <property type="evidence" value="ECO:0007669"/>
    <property type="project" value="InterPro"/>
</dbReference>
<gene>
    <name evidence="6" type="ORF">BJ958_002605</name>
</gene>
<dbReference type="Proteomes" id="UP000582231">
    <property type="component" value="Unassembled WGS sequence"/>
</dbReference>
<dbReference type="InterPro" id="IPR024079">
    <property type="entry name" value="MetalloPept_cat_dom_sf"/>
</dbReference>
<keyword evidence="4" id="KW-0862">Zinc</keyword>
<keyword evidence="3" id="KW-0378">Hydrolase</keyword>
<dbReference type="GO" id="GO:0031012">
    <property type="term" value="C:extracellular matrix"/>
    <property type="evidence" value="ECO:0007669"/>
    <property type="project" value="InterPro"/>
</dbReference>
<evidence type="ECO:0000256" key="2">
    <source>
        <dbReference type="ARBA" id="ARBA00022723"/>
    </source>
</evidence>
<evidence type="ECO:0000256" key="3">
    <source>
        <dbReference type="ARBA" id="ARBA00022801"/>
    </source>
</evidence>
<evidence type="ECO:0000256" key="4">
    <source>
        <dbReference type="ARBA" id="ARBA00022833"/>
    </source>
</evidence>
<reference evidence="6 7" key="1">
    <citation type="submission" date="2020-07" db="EMBL/GenBank/DDBJ databases">
        <title>Sequencing the genomes of 1000 actinobacteria strains.</title>
        <authorList>
            <person name="Klenk H.-P."/>
        </authorList>
    </citation>
    <scope>NUCLEOTIDE SEQUENCE [LARGE SCALE GENOMIC DNA]</scope>
    <source>
        <strain evidence="6 7">DSM 19082</strain>
    </source>
</reference>
<dbReference type="RefSeq" id="WP_179727226.1">
    <property type="nucleotide sequence ID" value="NZ_BAABEF010000001.1"/>
</dbReference>
<proteinExistence type="predicted"/>
<name>A0A852RKB2_9ACTN</name>